<proteinExistence type="predicted"/>
<evidence type="ECO:0000313" key="8">
    <source>
        <dbReference type="Proteomes" id="UP000324222"/>
    </source>
</evidence>
<dbReference type="OrthoDB" id="6770063at2759"/>
<comment type="caution">
    <text evidence="7">The sequence shown here is derived from an EMBL/GenBank/DDBJ whole genome shotgun (WGS) entry which is preliminary data.</text>
</comment>
<dbReference type="AlphaFoldDB" id="A0A5B7IMJ2"/>
<protein>
    <submittedName>
        <fullName evidence="7">Protein spinster</fullName>
    </submittedName>
</protein>
<name>A0A5B7IMJ2_PORTR</name>
<organism evidence="7 8">
    <name type="scientific">Portunus trituberculatus</name>
    <name type="common">Swimming crab</name>
    <name type="synonym">Neptunus trituberculatus</name>
    <dbReference type="NCBI Taxonomy" id="210409"/>
    <lineage>
        <taxon>Eukaryota</taxon>
        <taxon>Metazoa</taxon>
        <taxon>Ecdysozoa</taxon>
        <taxon>Arthropoda</taxon>
        <taxon>Crustacea</taxon>
        <taxon>Multicrustacea</taxon>
        <taxon>Malacostraca</taxon>
        <taxon>Eumalacostraca</taxon>
        <taxon>Eucarida</taxon>
        <taxon>Decapoda</taxon>
        <taxon>Pleocyemata</taxon>
        <taxon>Brachyura</taxon>
        <taxon>Eubrachyura</taxon>
        <taxon>Portunoidea</taxon>
        <taxon>Portunidae</taxon>
        <taxon>Portuninae</taxon>
        <taxon>Portunus</taxon>
    </lineage>
</organism>
<evidence type="ECO:0000256" key="6">
    <source>
        <dbReference type="SAM" id="Phobius"/>
    </source>
</evidence>
<feature type="transmembrane region" description="Helical" evidence="6">
    <location>
        <begin position="12"/>
        <end position="38"/>
    </location>
</feature>
<dbReference type="PANTHER" id="PTHR23505">
    <property type="entry name" value="SPINSTER"/>
    <property type="match status" value="1"/>
</dbReference>
<evidence type="ECO:0000256" key="3">
    <source>
        <dbReference type="ARBA" id="ARBA00022692"/>
    </source>
</evidence>
<gene>
    <name evidence="7" type="primary">spin_1</name>
    <name evidence="7" type="ORF">E2C01_078418</name>
</gene>
<dbReference type="PANTHER" id="PTHR23505:SF79">
    <property type="entry name" value="PROTEIN SPINSTER"/>
    <property type="match status" value="1"/>
</dbReference>
<dbReference type="Proteomes" id="UP000324222">
    <property type="component" value="Unassembled WGS sequence"/>
</dbReference>
<evidence type="ECO:0000256" key="1">
    <source>
        <dbReference type="ARBA" id="ARBA00004141"/>
    </source>
</evidence>
<dbReference type="GO" id="GO:0016020">
    <property type="term" value="C:membrane"/>
    <property type="evidence" value="ECO:0007669"/>
    <property type="project" value="UniProtKB-SubCell"/>
</dbReference>
<keyword evidence="5 6" id="KW-0472">Membrane</keyword>
<evidence type="ECO:0000256" key="4">
    <source>
        <dbReference type="ARBA" id="ARBA00022989"/>
    </source>
</evidence>
<evidence type="ECO:0000256" key="2">
    <source>
        <dbReference type="ARBA" id="ARBA00022448"/>
    </source>
</evidence>
<accession>A0A5B7IMJ2</accession>
<keyword evidence="3 6" id="KW-0812">Transmembrane</keyword>
<keyword evidence="8" id="KW-1185">Reference proteome</keyword>
<comment type="subcellular location">
    <subcellularLocation>
        <location evidence="1">Membrane</location>
        <topology evidence="1">Multi-pass membrane protein</topology>
    </subcellularLocation>
</comment>
<sequence length="88" mass="9843">MVLAEWNTIGSYIVVFFGQVFLNLNWAVVSDIVLYIVIPTRRSSAEAFQILFSHALGDAGSPSLIGVVSEMVQRERERAGRQARDMIE</sequence>
<keyword evidence="2" id="KW-0813">Transport</keyword>
<keyword evidence="4 6" id="KW-1133">Transmembrane helix</keyword>
<evidence type="ECO:0000256" key="5">
    <source>
        <dbReference type="ARBA" id="ARBA00023136"/>
    </source>
</evidence>
<dbReference type="InterPro" id="IPR044770">
    <property type="entry name" value="MFS_spinster-like"/>
</dbReference>
<dbReference type="EMBL" id="VSRR010063211">
    <property type="protein sequence ID" value="MPC83703.1"/>
    <property type="molecule type" value="Genomic_DNA"/>
</dbReference>
<reference evidence="7 8" key="1">
    <citation type="submission" date="2019-05" db="EMBL/GenBank/DDBJ databases">
        <title>Another draft genome of Portunus trituberculatus and its Hox gene families provides insights of decapod evolution.</title>
        <authorList>
            <person name="Jeong J.-H."/>
            <person name="Song I."/>
            <person name="Kim S."/>
            <person name="Choi T."/>
            <person name="Kim D."/>
            <person name="Ryu S."/>
            <person name="Kim W."/>
        </authorList>
    </citation>
    <scope>NUCLEOTIDE SEQUENCE [LARGE SCALE GENOMIC DNA]</scope>
    <source>
        <tissue evidence="7">Muscle</tissue>
    </source>
</reference>
<evidence type="ECO:0000313" key="7">
    <source>
        <dbReference type="EMBL" id="MPC83703.1"/>
    </source>
</evidence>